<dbReference type="OrthoDB" id="5807103at2759"/>
<evidence type="ECO:0000313" key="2">
    <source>
        <dbReference type="Proteomes" id="UP000230233"/>
    </source>
</evidence>
<keyword evidence="2" id="KW-1185">Reference proteome</keyword>
<organism evidence="1 2">
    <name type="scientific">Caenorhabditis nigoni</name>
    <dbReference type="NCBI Taxonomy" id="1611254"/>
    <lineage>
        <taxon>Eukaryota</taxon>
        <taxon>Metazoa</taxon>
        <taxon>Ecdysozoa</taxon>
        <taxon>Nematoda</taxon>
        <taxon>Chromadorea</taxon>
        <taxon>Rhabditida</taxon>
        <taxon>Rhabditina</taxon>
        <taxon>Rhabditomorpha</taxon>
        <taxon>Rhabditoidea</taxon>
        <taxon>Rhabditidae</taxon>
        <taxon>Peloderinae</taxon>
        <taxon>Caenorhabditis</taxon>
    </lineage>
</organism>
<dbReference type="Proteomes" id="UP000230233">
    <property type="component" value="Chromosome V"/>
</dbReference>
<name>A0A2G5TK45_9PELO</name>
<dbReference type="EMBL" id="PDUG01000005">
    <property type="protein sequence ID" value="PIC27461.1"/>
    <property type="molecule type" value="Genomic_DNA"/>
</dbReference>
<proteinExistence type="predicted"/>
<dbReference type="AlphaFoldDB" id="A0A2G5TK45"/>
<protein>
    <recommendedName>
        <fullName evidence="3">F-box domain-containing protein</fullName>
    </recommendedName>
</protein>
<dbReference type="STRING" id="1611254.A0A2G5TK45"/>
<evidence type="ECO:0000313" key="1">
    <source>
        <dbReference type="EMBL" id="PIC27461.1"/>
    </source>
</evidence>
<comment type="caution">
    <text evidence="1">The sequence shown here is derived from an EMBL/GenBank/DDBJ whole genome shotgun (WGS) entry which is preliminary data.</text>
</comment>
<sequence length="365" mass="41198">MELSSDLWEHISYTLADHPPSLCLLSKSSFKLRELVKFVVGHYEAHLHVTLPKEECCEVEKSSKEKVQFEMILNRKGSYRRGKAHCHSTFTCVAEKTQGAVEDLLELFSKELITLRFNNCSEESDVFNVFNKFSLSKCEDICFNGSIPMHNGVFDLFQSCPNAKRLVISNPQAETDFTQFWPKLKGSRIETLDLMIHSETVLEAVNSGLYKPLKTVTEFCFSSKAFTVDYVISFLKKCERVNSFNWYGLHSCVAPIVIARLLTDVPRSIVFGGCVACRSGETVGNGGFMEVGNRVDVVQVTKLLEREEFRAQYGRTLADAVLFERPFNTNSVSVMYIQKKDSVCGPNCIDIHEISQKAGLLLSAY</sequence>
<reference evidence="2" key="1">
    <citation type="submission" date="2017-10" db="EMBL/GenBank/DDBJ databases">
        <title>Rapid genome shrinkage in a self-fertile nematode reveals novel sperm competition proteins.</title>
        <authorList>
            <person name="Yin D."/>
            <person name="Schwarz E.M."/>
            <person name="Thomas C.G."/>
            <person name="Felde R.L."/>
            <person name="Korf I.F."/>
            <person name="Cutter A.D."/>
            <person name="Schartner C.M."/>
            <person name="Ralston E.J."/>
            <person name="Meyer B.J."/>
            <person name="Haag E.S."/>
        </authorList>
    </citation>
    <scope>NUCLEOTIDE SEQUENCE [LARGE SCALE GENOMIC DNA]</scope>
    <source>
        <strain evidence="2">JU1422</strain>
    </source>
</reference>
<gene>
    <name evidence="1" type="primary">Cni-F44E7.5</name>
    <name evidence="1" type="synonym">Cnig_chr_V.g19710</name>
    <name evidence="1" type="ORF">B9Z55_019710</name>
</gene>
<accession>A0A2G5TK45</accession>
<evidence type="ECO:0008006" key="3">
    <source>
        <dbReference type="Google" id="ProtNLM"/>
    </source>
</evidence>